<evidence type="ECO:0000256" key="2">
    <source>
        <dbReference type="SAM" id="Phobius"/>
    </source>
</evidence>
<proteinExistence type="predicted"/>
<reference evidence="3 4" key="1">
    <citation type="submission" date="2023-05" db="EMBL/GenBank/DDBJ databases">
        <title>B98-5 Cell Line De Novo Hybrid Assembly: An Optical Mapping Approach.</title>
        <authorList>
            <person name="Kananen K."/>
            <person name="Auerbach J.A."/>
            <person name="Kautto E."/>
            <person name="Blachly J.S."/>
        </authorList>
    </citation>
    <scope>NUCLEOTIDE SEQUENCE [LARGE SCALE GENOMIC DNA]</scope>
    <source>
        <strain evidence="3">B95-8</strain>
        <tissue evidence="3">Cell line</tissue>
    </source>
</reference>
<dbReference type="PRINTS" id="PR01064">
    <property type="entry name" value="OREXINR"/>
</dbReference>
<evidence type="ECO:0000313" key="4">
    <source>
        <dbReference type="Proteomes" id="UP001266305"/>
    </source>
</evidence>
<name>A0ABQ9VWY4_SAGOE</name>
<keyword evidence="3" id="KW-0675">Receptor</keyword>
<feature type="region of interest" description="Disordered" evidence="1">
    <location>
        <begin position="1"/>
        <end position="30"/>
    </location>
</feature>
<accession>A0ABQ9VWY4</accession>
<protein>
    <submittedName>
        <fullName evidence="3">Orexin receptor type 2</fullName>
    </submittedName>
</protein>
<feature type="transmembrane region" description="Helical" evidence="2">
    <location>
        <begin position="55"/>
        <end position="76"/>
    </location>
</feature>
<gene>
    <name evidence="3" type="primary">HCRTR2_1</name>
    <name evidence="3" type="ORF">P7K49_008151</name>
</gene>
<keyword evidence="2" id="KW-0812">Transmembrane</keyword>
<dbReference type="EMBL" id="JASSZA010000004">
    <property type="protein sequence ID" value="KAK2113885.1"/>
    <property type="molecule type" value="Genomic_DNA"/>
</dbReference>
<keyword evidence="2" id="KW-0472">Membrane</keyword>
<evidence type="ECO:0000256" key="1">
    <source>
        <dbReference type="SAM" id="MobiDB-lite"/>
    </source>
</evidence>
<organism evidence="3 4">
    <name type="scientific">Saguinus oedipus</name>
    <name type="common">Cotton-top tamarin</name>
    <name type="synonym">Oedipomidas oedipus</name>
    <dbReference type="NCBI Taxonomy" id="9490"/>
    <lineage>
        <taxon>Eukaryota</taxon>
        <taxon>Metazoa</taxon>
        <taxon>Chordata</taxon>
        <taxon>Craniata</taxon>
        <taxon>Vertebrata</taxon>
        <taxon>Euteleostomi</taxon>
        <taxon>Mammalia</taxon>
        <taxon>Eutheria</taxon>
        <taxon>Euarchontoglires</taxon>
        <taxon>Primates</taxon>
        <taxon>Haplorrhini</taxon>
        <taxon>Platyrrhini</taxon>
        <taxon>Cebidae</taxon>
        <taxon>Callitrichinae</taxon>
        <taxon>Saguinus</taxon>
    </lineage>
</organism>
<dbReference type="InterPro" id="IPR000204">
    <property type="entry name" value="Orexin_rcpt"/>
</dbReference>
<keyword evidence="4" id="KW-1185">Reference proteome</keyword>
<dbReference type="Proteomes" id="UP001266305">
    <property type="component" value="Unassembled WGS sequence"/>
</dbReference>
<comment type="caution">
    <text evidence="3">The sequence shown here is derived from an EMBL/GenBank/DDBJ whole genome shotgun (WGS) entry which is preliminary data.</text>
</comment>
<feature type="region of interest" description="Disordered" evidence="1">
    <location>
        <begin position="78"/>
        <end position="112"/>
    </location>
</feature>
<sequence length="112" mass="12590">MSGTELEDCPPCRNWSSASELNETQEPFLNPTDYDDEEFLRYLWREYLHPKEYEWVLIAGYIIVFVVALIGNVLALPGAVTSPPPRSAKALKRPLPPPGKQTKRSLLSGGVF</sequence>
<keyword evidence="2" id="KW-1133">Transmembrane helix</keyword>
<evidence type="ECO:0000313" key="3">
    <source>
        <dbReference type="EMBL" id="KAK2113885.1"/>
    </source>
</evidence>
<feature type="compositionally biased region" description="Polar residues" evidence="1">
    <location>
        <begin position="14"/>
        <end position="27"/>
    </location>
</feature>